<reference evidence="3" key="2">
    <citation type="journal article" date="2024" name="Plant">
        <title>Genomic evolution and insights into agronomic trait innovations of Sesamum species.</title>
        <authorList>
            <person name="Miao H."/>
            <person name="Wang L."/>
            <person name="Qu L."/>
            <person name="Liu H."/>
            <person name="Sun Y."/>
            <person name="Le M."/>
            <person name="Wang Q."/>
            <person name="Wei S."/>
            <person name="Zheng Y."/>
            <person name="Lin W."/>
            <person name="Duan Y."/>
            <person name="Cao H."/>
            <person name="Xiong S."/>
            <person name="Wang X."/>
            <person name="Wei L."/>
            <person name="Li C."/>
            <person name="Ma Q."/>
            <person name="Ju M."/>
            <person name="Zhao R."/>
            <person name="Li G."/>
            <person name="Mu C."/>
            <person name="Tian Q."/>
            <person name="Mei H."/>
            <person name="Zhang T."/>
            <person name="Gao T."/>
            <person name="Zhang H."/>
        </authorList>
    </citation>
    <scope>NUCLEOTIDE SEQUENCE</scope>
    <source>
        <strain evidence="3">G01</strain>
    </source>
</reference>
<reference evidence="3" key="1">
    <citation type="submission" date="2020-06" db="EMBL/GenBank/DDBJ databases">
        <authorList>
            <person name="Li T."/>
            <person name="Hu X."/>
            <person name="Zhang T."/>
            <person name="Song X."/>
            <person name="Zhang H."/>
            <person name="Dai N."/>
            <person name="Sheng W."/>
            <person name="Hou X."/>
            <person name="Wei L."/>
        </authorList>
    </citation>
    <scope>NUCLEOTIDE SEQUENCE</scope>
    <source>
        <strain evidence="3">G01</strain>
        <tissue evidence="3">Leaf</tissue>
    </source>
</reference>
<dbReference type="PRINTS" id="PR00131">
    <property type="entry name" value="GLHYDRLASE1"/>
</dbReference>
<dbReference type="Gene3D" id="3.20.20.80">
    <property type="entry name" value="Glycosidases"/>
    <property type="match status" value="1"/>
</dbReference>
<gene>
    <name evidence="3" type="ORF">Sangu_3029300</name>
</gene>
<dbReference type="PANTHER" id="PTHR10353:SF318">
    <property type="entry name" value="BETA-GLUCOSIDASE 31-RELATED"/>
    <property type="match status" value="1"/>
</dbReference>
<dbReference type="GO" id="GO:0005975">
    <property type="term" value="P:carbohydrate metabolic process"/>
    <property type="evidence" value="ECO:0007669"/>
    <property type="project" value="InterPro"/>
</dbReference>
<name>A0AAW2KLV5_9LAMI</name>
<protein>
    <submittedName>
        <fullName evidence="3">Beta-glucosidase 11</fullName>
    </submittedName>
</protein>
<proteinExistence type="inferred from homology"/>
<sequence>MPYSWTNQADSQSFKHNNGTRLGYDINGVAIDNPTELRGFFVYPKGLYDLLIYTKTKYKNPTIYITETGTADRKDGPIERAIEDLHRIDFYNIHFSTVQEAIRKGVKVKGIFGWSFLDNFEWASGYDIGFFYVDFKNELKRIPKTLSHLVQKFSQ</sequence>
<comment type="similarity">
    <text evidence="1 2">Belongs to the glycosyl hydrolase 1 family.</text>
</comment>
<dbReference type="GO" id="GO:0008422">
    <property type="term" value="F:beta-glucosidase activity"/>
    <property type="evidence" value="ECO:0007669"/>
    <property type="project" value="TreeGrafter"/>
</dbReference>
<dbReference type="Pfam" id="PF00232">
    <property type="entry name" value="Glyco_hydro_1"/>
    <property type="match status" value="1"/>
</dbReference>
<dbReference type="PANTHER" id="PTHR10353">
    <property type="entry name" value="GLYCOSYL HYDROLASE"/>
    <property type="match status" value="1"/>
</dbReference>
<accession>A0AAW2KLV5</accession>
<evidence type="ECO:0000256" key="2">
    <source>
        <dbReference type="RuleBase" id="RU003690"/>
    </source>
</evidence>
<dbReference type="SUPFAM" id="SSF51445">
    <property type="entry name" value="(Trans)glycosidases"/>
    <property type="match status" value="1"/>
</dbReference>
<dbReference type="EMBL" id="JACGWK010000110">
    <property type="protein sequence ID" value="KAL0307458.1"/>
    <property type="molecule type" value="Genomic_DNA"/>
</dbReference>
<dbReference type="InterPro" id="IPR017853">
    <property type="entry name" value="GH"/>
</dbReference>
<dbReference type="InterPro" id="IPR001360">
    <property type="entry name" value="Glyco_hydro_1"/>
</dbReference>
<evidence type="ECO:0000256" key="1">
    <source>
        <dbReference type="ARBA" id="ARBA00010838"/>
    </source>
</evidence>
<dbReference type="AlphaFoldDB" id="A0AAW2KLV5"/>
<organism evidence="3">
    <name type="scientific">Sesamum angustifolium</name>
    <dbReference type="NCBI Taxonomy" id="2727405"/>
    <lineage>
        <taxon>Eukaryota</taxon>
        <taxon>Viridiplantae</taxon>
        <taxon>Streptophyta</taxon>
        <taxon>Embryophyta</taxon>
        <taxon>Tracheophyta</taxon>
        <taxon>Spermatophyta</taxon>
        <taxon>Magnoliopsida</taxon>
        <taxon>eudicotyledons</taxon>
        <taxon>Gunneridae</taxon>
        <taxon>Pentapetalae</taxon>
        <taxon>asterids</taxon>
        <taxon>lamiids</taxon>
        <taxon>Lamiales</taxon>
        <taxon>Pedaliaceae</taxon>
        <taxon>Sesamum</taxon>
    </lineage>
</organism>
<evidence type="ECO:0000313" key="3">
    <source>
        <dbReference type="EMBL" id="KAL0307458.1"/>
    </source>
</evidence>
<comment type="caution">
    <text evidence="3">The sequence shown here is derived from an EMBL/GenBank/DDBJ whole genome shotgun (WGS) entry which is preliminary data.</text>
</comment>